<dbReference type="EMBL" id="MK072517">
    <property type="protein sequence ID" value="AYV86838.1"/>
    <property type="molecule type" value="Genomic_DNA"/>
</dbReference>
<protein>
    <submittedName>
        <fullName evidence="1">Uncharacterized protein</fullName>
    </submittedName>
</protein>
<name>A0A3G5AI51_9VIRU</name>
<gene>
    <name evidence="1" type="ORF">Sylvanvirus11_1</name>
</gene>
<sequence length="253" mass="29867">MFVSTRKSRRLIYKTSPSDQTLNHIPIDISTSSTPSIFKQVQHLQWFWIFLVPFIELKDTPFLFIISKVSNIKLQHMDCWSSNSIICNLKMKSTTSNFKYIQHVNLHKRRYYNVGYLSSFQNMTNTCAFHTMIFLRSLDCEISCFLKLIQIRGDNSKDAFPWMYLDHVSVYFHNSIEPTLNAIYLLNLTSTVKWNMPSLRHLTCTLENAFAFYYYSIFMQNNVDNLATVHSMDIHSEGVRFYYMGVTWTHLHS</sequence>
<feature type="non-terminal residue" evidence="1">
    <location>
        <position position="253"/>
    </location>
</feature>
<accession>A0A3G5AI51</accession>
<organism evidence="1">
    <name type="scientific">Sylvanvirus sp</name>
    <dbReference type="NCBI Taxonomy" id="2487774"/>
    <lineage>
        <taxon>Viruses</taxon>
    </lineage>
</organism>
<evidence type="ECO:0000313" key="1">
    <source>
        <dbReference type="EMBL" id="AYV86838.1"/>
    </source>
</evidence>
<proteinExistence type="predicted"/>
<reference evidence="1" key="1">
    <citation type="submission" date="2018-10" db="EMBL/GenBank/DDBJ databases">
        <title>Hidden diversity of soil giant viruses.</title>
        <authorList>
            <person name="Schulz F."/>
            <person name="Alteio L."/>
            <person name="Goudeau D."/>
            <person name="Ryan E.M."/>
            <person name="Malmstrom R.R."/>
            <person name="Blanchard J."/>
            <person name="Woyke T."/>
        </authorList>
    </citation>
    <scope>NUCLEOTIDE SEQUENCE</scope>
    <source>
        <strain evidence="1">SYV1</strain>
    </source>
</reference>